<evidence type="ECO:0000313" key="1">
    <source>
        <dbReference type="EnsemblMetazoa" id="PPAI004016-PA"/>
    </source>
</evidence>
<dbReference type="AlphaFoldDB" id="A0A1B0EWI0"/>
<name>A0A1B0EWI0_PHLPP</name>
<dbReference type="VEuPathDB" id="VectorBase:PPAPM1_004473"/>
<reference evidence="1" key="1">
    <citation type="submission" date="2022-08" db="UniProtKB">
        <authorList>
            <consortium name="EnsemblMetazoa"/>
        </authorList>
    </citation>
    <scope>IDENTIFICATION</scope>
    <source>
        <strain evidence="1">Israel</strain>
    </source>
</reference>
<organism evidence="1 2">
    <name type="scientific">Phlebotomus papatasi</name>
    <name type="common">Sandfly</name>
    <dbReference type="NCBI Taxonomy" id="29031"/>
    <lineage>
        <taxon>Eukaryota</taxon>
        <taxon>Metazoa</taxon>
        <taxon>Ecdysozoa</taxon>
        <taxon>Arthropoda</taxon>
        <taxon>Hexapoda</taxon>
        <taxon>Insecta</taxon>
        <taxon>Pterygota</taxon>
        <taxon>Neoptera</taxon>
        <taxon>Endopterygota</taxon>
        <taxon>Diptera</taxon>
        <taxon>Nematocera</taxon>
        <taxon>Psychodoidea</taxon>
        <taxon>Psychodidae</taxon>
        <taxon>Phlebotomus</taxon>
        <taxon>Phlebotomus</taxon>
    </lineage>
</organism>
<dbReference type="EMBL" id="AJVK01012759">
    <property type="status" value="NOT_ANNOTATED_CDS"/>
    <property type="molecule type" value="Genomic_DNA"/>
</dbReference>
<keyword evidence="2" id="KW-1185">Reference proteome</keyword>
<dbReference type="VEuPathDB" id="VectorBase:PPAI004016"/>
<dbReference type="EnsemblMetazoa" id="PPAI004016-RA">
    <property type="protein sequence ID" value="PPAI004016-PA"/>
    <property type="gene ID" value="PPAI004016"/>
</dbReference>
<protein>
    <submittedName>
        <fullName evidence="1">Uncharacterized protein</fullName>
    </submittedName>
</protein>
<dbReference type="Proteomes" id="UP000092462">
    <property type="component" value="Unassembled WGS sequence"/>
</dbReference>
<proteinExistence type="predicted"/>
<evidence type="ECO:0000313" key="2">
    <source>
        <dbReference type="Proteomes" id="UP000092462"/>
    </source>
</evidence>
<sequence>MAFLDSVLGWIGQNKAVCALSVLLFAFFISTIALAVQKNNLAAELETCGVTTPPPTSPPESFKVEY</sequence>
<accession>A0A1B0EWI0</accession>